<sequence>MPKSKTYEPVLRDRITLDTYERACICIGVDPDAEITSEGVRESLKMASWDDGQRFVELVCEEGHGVDLRKDFTRSGAEEFIATIAAFFLTEQLTPDDTPMPWHSEPSTEQA</sequence>
<organism evidence="1 2">
    <name type="scientific">Spiribacter salinus</name>
    <dbReference type="NCBI Taxonomy" id="1335746"/>
    <lineage>
        <taxon>Bacteria</taxon>
        <taxon>Pseudomonadati</taxon>
        <taxon>Pseudomonadota</taxon>
        <taxon>Gammaproteobacteria</taxon>
        <taxon>Chromatiales</taxon>
        <taxon>Ectothiorhodospiraceae</taxon>
        <taxon>Spiribacter</taxon>
    </lineage>
</organism>
<gene>
    <name evidence="1" type="ORF">FKY71_11390</name>
</gene>
<reference evidence="1 2" key="1">
    <citation type="submission" date="2019-06" db="EMBL/GenBank/DDBJ databases">
        <title>Metagenome assembled Genome of Spiribacter salinus SL48-SHIP from the microbial mat of Salt Lake 48 (Novosibirsk region, Russia).</title>
        <authorList>
            <person name="Shipova A."/>
            <person name="Rozanov A.S."/>
            <person name="Bryanskaya A.V."/>
            <person name="Peltek S.E."/>
        </authorList>
    </citation>
    <scope>NUCLEOTIDE SEQUENCE [LARGE SCALE GENOMIC DNA]</scope>
    <source>
        <strain evidence="1">SL48-SHIP-2</strain>
    </source>
</reference>
<dbReference type="Proteomes" id="UP000315400">
    <property type="component" value="Unassembled WGS sequence"/>
</dbReference>
<name>A0A540VQ67_9GAMM</name>
<proteinExistence type="predicted"/>
<accession>A0A540VQ67</accession>
<dbReference type="EMBL" id="VIFK01000117">
    <property type="protein sequence ID" value="TQE98909.1"/>
    <property type="molecule type" value="Genomic_DNA"/>
</dbReference>
<dbReference type="AlphaFoldDB" id="A0A540VQ67"/>
<evidence type="ECO:0000313" key="2">
    <source>
        <dbReference type="Proteomes" id="UP000315400"/>
    </source>
</evidence>
<evidence type="ECO:0000313" key="1">
    <source>
        <dbReference type="EMBL" id="TQE98909.1"/>
    </source>
</evidence>
<protein>
    <submittedName>
        <fullName evidence="1">Uncharacterized protein</fullName>
    </submittedName>
</protein>
<comment type="caution">
    <text evidence="1">The sequence shown here is derived from an EMBL/GenBank/DDBJ whole genome shotgun (WGS) entry which is preliminary data.</text>
</comment>